<dbReference type="EMBL" id="WHWB01034750">
    <property type="protein sequence ID" value="KAJ7404780.1"/>
    <property type="molecule type" value="Genomic_DNA"/>
</dbReference>
<name>A0ABQ9CRZ6_9PASS</name>
<evidence type="ECO:0000313" key="3">
    <source>
        <dbReference type="Proteomes" id="UP001145742"/>
    </source>
</evidence>
<keyword evidence="3" id="KW-1185">Reference proteome</keyword>
<dbReference type="InterPro" id="IPR036872">
    <property type="entry name" value="CH_dom_sf"/>
</dbReference>
<dbReference type="Gene3D" id="1.10.418.10">
    <property type="entry name" value="Calponin-like domain"/>
    <property type="match status" value="1"/>
</dbReference>
<proteinExistence type="predicted"/>
<dbReference type="PANTHER" id="PTHR46767:SF1">
    <property type="entry name" value="LIM DOMAIN ONLY PROTEIN 7"/>
    <property type="match status" value="1"/>
</dbReference>
<accession>A0ABQ9CRZ6</accession>
<dbReference type="InterPro" id="IPR029978">
    <property type="entry name" value="LMO-7"/>
</dbReference>
<dbReference type="InterPro" id="IPR001997">
    <property type="entry name" value="Calponin/LIMCH1"/>
</dbReference>
<dbReference type="SUPFAM" id="SSF47576">
    <property type="entry name" value="Calponin-homology domain, CH-domain"/>
    <property type="match status" value="1"/>
</dbReference>
<dbReference type="PRINTS" id="PR00889">
    <property type="entry name" value="CALPONIN"/>
</dbReference>
<evidence type="ECO:0000259" key="1">
    <source>
        <dbReference type="PROSITE" id="PS50021"/>
    </source>
</evidence>
<feature type="domain" description="Calponin-homology (CH)" evidence="1">
    <location>
        <begin position="12"/>
        <end position="111"/>
    </location>
</feature>
<protein>
    <submittedName>
        <fullName evidence="2">LIM and calponin like proteiny domains-containing protein 1-like protein</fullName>
    </submittedName>
</protein>
<reference evidence="2" key="1">
    <citation type="submission" date="2019-10" db="EMBL/GenBank/DDBJ databases">
        <authorList>
            <person name="Soares A.E.R."/>
            <person name="Aleixo A."/>
            <person name="Schneider P."/>
            <person name="Miyaki C.Y."/>
            <person name="Schneider M.P."/>
            <person name="Mello C."/>
            <person name="Vasconcelos A.T.R."/>
        </authorList>
    </citation>
    <scope>NUCLEOTIDE SEQUENCE</scope>
    <source>
        <tissue evidence="2">Muscle</tissue>
    </source>
</reference>
<gene>
    <name evidence="2" type="ORF">WISP_143435</name>
</gene>
<dbReference type="Pfam" id="PF00307">
    <property type="entry name" value="CH"/>
    <property type="match status" value="1"/>
</dbReference>
<dbReference type="PROSITE" id="PS50021">
    <property type="entry name" value="CH"/>
    <property type="match status" value="1"/>
</dbReference>
<comment type="caution">
    <text evidence="2">The sequence shown here is derived from an EMBL/GenBank/DDBJ whole genome shotgun (WGS) entry which is preliminary data.</text>
</comment>
<dbReference type="Proteomes" id="UP001145742">
    <property type="component" value="Unassembled WGS sequence"/>
</dbReference>
<organism evidence="2 3">
    <name type="scientific">Willisornis vidua</name>
    <name type="common">Xingu scale-backed antbird</name>
    <dbReference type="NCBI Taxonomy" id="1566151"/>
    <lineage>
        <taxon>Eukaryota</taxon>
        <taxon>Metazoa</taxon>
        <taxon>Chordata</taxon>
        <taxon>Craniata</taxon>
        <taxon>Vertebrata</taxon>
        <taxon>Euteleostomi</taxon>
        <taxon>Archelosauria</taxon>
        <taxon>Archosauria</taxon>
        <taxon>Dinosauria</taxon>
        <taxon>Saurischia</taxon>
        <taxon>Theropoda</taxon>
        <taxon>Coelurosauria</taxon>
        <taxon>Aves</taxon>
        <taxon>Neognathae</taxon>
        <taxon>Neoaves</taxon>
        <taxon>Telluraves</taxon>
        <taxon>Australaves</taxon>
        <taxon>Passeriformes</taxon>
        <taxon>Thamnophilidae</taxon>
        <taxon>Willisornis</taxon>
    </lineage>
</organism>
<dbReference type="InterPro" id="IPR001715">
    <property type="entry name" value="CH_dom"/>
</dbReference>
<dbReference type="PANTHER" id="PTHR46767">
    <property type="entry name" value="LIM DOMAIN ONLY PROTEIN 7"/>
    <property type="match status" value="1"/>
</dbReference>
<sequence length="111" mass="12161">MDGREDAECDCQAAFAEAQRWVEAVTGKSFGTKDFRAALENGVLLCDLINKIKPGIVKKINRLSTPIAGLATDKGIKCNLSKFADDKLSGVIDIPERQDAIQKNPDRLEKL</sequence>
<evidence type="ECO:0000313" key="2">
    <source>
        <dbReference type="EMBL" id="KAJ7404780.1"/>
    </source>
</evidence>